<dbReference type="EMBL" id="KQ994741">
    <property type="protein sequence ID" value="KZV47713.1"/>
    <property type="molecule type" value="Genomic_DNA"/>
</dbReference>
<reference evidence="2 3" key="1">
    <citation type="journal article" date="2015" name="Proc. Natl. Acad. Sci. U.S.A.">
        <title>The resurrection genome of Boea hygrometrica: A blueprint for survival of dehydration.</title>
        <authorList>
            <person name="Xiao L."/>
            <person name="Yang G."/>
            <person name="Zhang L."/>
            <person name="Yang X."/>
            <person name="Zhao S."/>
            <person name="Ji Z."/>
            <person name="Zhou Q."/>
            <person name="Hu M."/>
            <person name="Wang Y."/>
            <person name="Chen M."/>
            <person name="Xu Y."/>
            <person name="Jin H."/>
            <person name="Xiao X."/>
            <person name="Hu G."/>
            <person name="Bao F."/>
            <person name="Hu Y."/>
            <person name="Wan P."/>
            <person name="Li L."/>
            <person name="Deng X."/>
            <person name="Kuang T."/>
            <person name="Xiang C."/>
            <person name="Zhu J.K."/>
            <person name="Oliver M.J."/>
            <person name="He Y."/>
        </authorList>
    </citation>
    <scope>NUCLEOTIDE SEQUENCE [LARGE SCALE GENOMIC DNA]</scope>
    <source>
        <strain evidence="3">cv. XS01</strain>
    </source>
</reference>
<protein>
    <recommendedName>
        <fullName evidence="4">Secreted protein</fullName>
    </recommendedName>
</protein>
<dbReference type="AlphaFoldDB" id="A0A2Z7CLS7"/>
<feature type="signal peptide" evidence="1">
    <location>
        <begin position="1"/>
        <end position="18"/>
    </location>
</feature>
<evidence type="ECO:0008006" key="4">
    <source>
        <dbReference type="Google" id="ProtNLM"/>
    </source>
</evidence>
<accession>A0A2Z7CLS7</accession>
<sequence length="91" mass="10302">MMIAKACCFWHLPMIGSSVLTRGTVTRAVGRSKEARFVPSFNQIAVHDRIVRSELILFDQIAPRWFPVINQYARVLIILRADPAQVHSGLL</sequence>
<name>A0A2Z7CLS7_9LAMI</name>
<keyword evidence="3" id="KW-1185">Reference proteome</keyword>
<gene>
    <name evidence="2" type="ORF">F511_19426</name>
</gene>
<dbReference type="Proteomes" id="UP000250235">
    <property type="component" value="Unassembled WGS sequence"/>
</dbReference>
<keyword evidence="1" id="KW-0732">Signal</keyword>
<evidence type="ECO:0000256" key="1">
    <source>
        <dbReference type="SAM" id="SignalP"/>
    </source>
</evidence>
<evidence type="ECO:0000313" key="3">
    <source>
        <dbReference type="Proteomes" id="UP000250235"/>
    </source>
</evidence>
<feature type="chain" id="PRO_5016233123" description="Secreted protein" evidence="1">
    <location>
        <begin position="19"/>
        <end position="91"/>
    </location>
</feature>
<evidence type="ECO:0000313" key="2">
    <source>
        <dbReference type="EMBL" id="KZV47713.1"/>
    </source>
</evidence>
<organism evidence="2 3">
    <name type="scientific">Dorcoceras hygrometricum</name>
    <dbReference type="NCBI Taxonomy" id="472368"/>
    <lineage>
        <taxon>Eukaryota</taxon>
        <taxon>Viridiplantae</taxon>
        <taxon>Streptophyta</taxon>
        <taxon>Embryophyta</taxon>
        <taxon>Tracheophyta</taxon>
        <taxon>Spermatophyta</taxon>
        <taxon>Magnoliopsida</taxon>
        <taxon>eudicotyledons</taxon>
        <taxon>Gunneridae</taxon>
        <taxon>Pentapetalae</taxon>
        <taxon>asterids</taxon>
        <taxon>lamiids</taxon>
        <taxon>Lamiales</taxon>
        <taxon>Gesneriaceae</taxon>
        <taxon>Didymocarpoideae</taxon>
        <taxon>Trichosporeae</taxon>
        <taxon>Loxocarpinae</taxon>
        <taxon>Dorcoceras</taxon>
    </lineage>
</organism>
<proteinExistence type="predicted"/>